<dbReference type="GO" id="GO:0020037">
    <property type="term" value="F:heme binding"/>
    <property type="evidence" value="ECO:0007669"/>
    <property type="project" value="InterPro"/>
</dbReference>
<gene>
    <name evidence="1" type="ORF">MNBD_DELTA01-2023</name>
</gene>
<sequence>MKKILFLFLAGIFIGGCTIGMGAGTGGHHSGVSIGASTEFDAGNPDKRRELKLPTKVKVKQKAMMRKHMQTLSDITRAIYDNDLKEAGTIASKRLGWNEKEEKKCQAVSKKTNEPEFLELGRAVHTKADELAEYAFAGNKDKTLLALSELINRCNGCHKVFRH</sequence>
<organism evidence="1">
    <name type="scientific">hydrothermal vent metagenome</name>
    <dbReference type="NCBI Taxonomy" id="652676"/>
    <lineage>
        <taxon>unclassified sequences</taxon>
        <taxon>metagenomes</taxon>
        <taxon>ecological metagenomes</taxon>
    </lineage>
</organism>
<dbReference type="GO" id="GO:0022900">
    <property type="term" value="P:electron transport chain"/>
    <property type="evidence" value="ECO:0007669"/>
    <property type="project" value="InterPro"/>
</dbReference>
<dbReference type="EMBL" id="UOEA01000093">
    <property type="protein sequence ID" value="VAV85667.1"/>
    <property type="molecule type" value="Genomic_DNA"/>
</dbReference>
<dbReference type="SUPFAM" id="SSF47175">
    <property type="entry name" value="Cytochromes"/>
    <property type="match status" value="1"/>
</dbReference>
<protein>
    <recommendedName>
        <fullName evidence="2">Cytochrome c</fullName>
    </recommendedName>
</protein>
<dbReference type="Gene3D" id="1.20.120.10">
    <property type="entry name" value="Cytochrome c/b562"/>
    <property type="match status" value="1"/>
</dbReference>
<name>A0A3B0R1R0_9ZZZZ</name>
<dbReference type="GO" id="GO:0005506">
    <property type="term" value="F:iron ion binding"/>
    <property type="evidence" value="ECO:0007669"/>
    <property type="project" value="InterPro"/>
</dbReference>
<evidence type="ECO:0000313" key="1">
    <source>
        <dbReference type="EMBL" id="VAV85667.1"/>
    </source>
</evidence>
<proteinExistence type="predicted"/>
<dbReference type="PROSITE" id="PS51009">
    <property type="entry name" value="CYTCII"/>
    <property type="match status" value="1"/>
</dbReference>
<dbReference type="AlphaFoldDB" id="A0A3B0R1R0"/>
<dbReference type="GO" id="GO:0009055">
    <property type="term" value="F:electron transfer activity"/>
    <property type="evidence" value="ECO:0007669"/>
    <property type="project" value="InterPro"/>
</dbReference>
<dbReference type="InterPro" id="IPR010980">
    <property type="entry name" value="Cyt_c/b562"/>
</dbReference>
<dbReference type="InterPro" id="IPR002321">
    <property type="entry name" value="Cyt_c_II"/>
</dbReference>
<dbReference type="PROSITE" id="PS51257">
    <property type="entry name" value="PROKAR_LIPOPROTEIN"/>
    <property type="match status" value="1"/>
</dbReference>
<accession>A0A3B0R1R0</accession>
<reference evidence="1" key="1">
    <citation type="submission" date="2018-06" db="EMBL/GenBank/DDBJ databases">
        <authorList>
            <person name="Zhirakovskaya E."/>
        </authorList>
    </citation>
    <scope>NUCLEOTIDE SEQUENCE</scope>
</reference>
<evidence type="ECO:0008006" key="2">
    <source>
        <dbReference type="Google" id="ProtNLM"/>
    </source>
</evidence>